<protein>
    <recommendedName>
        <fullName evidence="3">tRNA (adenine(58)-N(1))-methyltransferase catalytic subunit TRM61</fullName>
        <ecNumber evidence="2">2.1.1.220</ecNumber>
    </recommendedName>
    <alternativeName>
        <fullName evidence="9">tRNA(m1A58)-methyltransferase subunit TRM61</fullName>
    </alternativeName>
</protein>
<comment type="subcellular location">
    <subcellularLocation>
        <location evidence="1">Nucleus</location>
    </subcellularLocation>
</comment>
<dbReference type="Pfam" id="PF08704">
    <property type="entry name" value="GCD14"/>
    <property type="match status" value="1"/>
</dbReference>
<dbReference type="EC" id="2.1.1.220" evidence="2"/>
<dbReference type="AlphaFoldDB" id="A0A9N9AMU5"/>
<proteinExistence type="predicted"/>
<keyword evidence="7" id="KW-0819">tRNA processing</keyword>
<evidence type="ECO:0000256" key="10">
    <source>
        <dbReference type="SAM" id="MobiDB-lite"/>
    </source>
</evidence>
<evidence type="ECO:0000313" key="12">
    <source>
        <dbReference type="EMBL" id="CAG8533712.1"/>
    </source>
</evidence>
<evidence type="ECO:0000256" key="7">
    <source>
        <dbReference type="ARBA" id="ARBA00022694"/>
    </source>
</evidence>
<feature type="region of interest" description="Disordered" evidence="10">
    <location>
        <begin position="120"/>
        <end position="155"/>
    </location>
</feature>
<evidence type="ECO:0000256" key="2">
    <source>
        <dbReference type="ARBA" id="ARBA00012796"/>
    </source>
</evidence>
<dbReference type="GO" id="GO:0160107">
    <property type="term" value="F:tRNA (adenine(58)-N1)-methyltransferase activity"/>
    <property type="evidence" value="ECO:0007669"/>
    <property type="project" value="UniProtKB-EC"/>
</dbReference>
<dbReference type="GO" id="GO:0005634">
    <property type="term" value="C:nucleus"/>
    <property type="evidence" value="ECO:0007669"/>
    <property type="project" value="UniProtKB-SubCell"/>
</dbReference>
<keyword evidence="13" id="KW-1185">Reference proteome</keyword>
<dbReference type="SUPFAM" id="SSF53335">
    <property type="entry name" value="S-adenosyl-L-methionine-dependent methyltransferases"/>
    <property type="match status" value="1"/>
</dbReference>
<keyword evidence="8" id="KW-0539">Nucleus</keyword>
<name>A0A9N9AMU5_9GLOM</name>
<evidence type="ECO:0000256" key="6">
    <source>
        <dbReference type="ARBA" id="ARBA00022691"/>
    </source>
</evidence>
<dbReference type="InterPro" id="IPR029063">
    <property type="entry name" value="SAM-dependent_MTases_sf"/>
</dbReference>
<feature type="compositionally biased region" description="Basic and acidic residues" evidence="10">
    <location>
        <begin position="120"/>
        <end position="131"/>
    </location>
</feature>
<feature type="domain" description="tRNA (adenine(58)-N(1))-methyltransferase catalytic subunit TRM61 C-terminal" evidence="11">
    <location>
        <begin position="54"/>
        <end position="171"/>
    </location>
</feature>
<dbReference type="InterPro" id="IPR049470">
    <property type="entry name" value="TRM61_C"/>
</dbReference>
<reference evidence="12" key="1">
    <citation type="submission" date="2021-06" db="EMBL/GenBank/DDBJ databases">
        <authorList>
            <person name="Kallberg Y."/>
            <person name="Tangrot J."/>
            <person name="Rosling A."/>
        </authorList>
    </citation>
    <scope>NUCLEOTIDE SEQUENCE</scope>
    <source>
        <strain evidence="12">MA453B</strain>
    </source>
</reference>
<evidence type="ECO:0000256" key="5">
    <source>
        <dbReference type="ARBA" id="ARBA00022679"/>
    </source>
</evidence>
<organism evidence="12 13">
    <name type="scientific">Dentiscutata erythropus</name>
    <dbReference type="NCBI Taxonomy" id="1348616"/>
    <lineage>
        <taxon>Eukaryota</taxon>
        <taxon>Fungi</taxon>
        <taxon>Fungi incertae sedis</taxon>
        <taxon>Mucoromycota</taxon>
        <taxon>Glomeromycotina</taxon>
        <taxon>Glomeromycetes</taxon>
        <taxon>Diversisporales</taxon>
        <taxon>Gigasporaceae</taxon>
        <taxon>Dentiscutata</taxon>
    </lineage>
</organism>
<dbReference type="PANTHER" id="PTHR12133">
    <property type="entry name" value="TRNA (ADENINE(58)-N(1))-METHYLTRANSFERASE"/>
    <property type="match status" value="1"/>
</dbReference>
<evidence type="ECO:0000256" key="8">
    <source>
        <dbReference type="ARBA" id="ARBA00023242"/>
    </source>
</evidence>
<feature type="non-terminal residue" evidence="12">
    <location>
        <position position="1"/>
    </location>
</feature>
<dbReference type="EMBL" id="CAJVPY010001720">
    <property type="protein sequence ID" value="CAG8533712.1"/>
    <property type="molecule type" value="Genomic_DNA"/>
</dbReference>
<dbReference type="GO" id="GO:0030488">
    <property type="term" value="P:tRNA methylation"/>
    <property type="evidence" value="ECO:0007669"/>
    <property type="project" value="InterPro"/>
</dbReference>
<evidence type="ECO:0000256" key="3">
    <source>
        <dbReference type="ARBA" id="ARBA00015963"/>
    </source>
</evidence>
<keyword evidence="4" id="KW-0489">Methyltransferase</keyword>
<dbReference type="PANTHER" id="PTHR12133:SF2">
    <property type="entry name" value="TRNA (ADENINE(58)-N(1))-METHYLTRANSFERASE CATALYTIC SUBUNIT TRMT61A"/>
    <property type="match status" value="1"/>
</dbReference>
<accession>A0A9N9AMU5</accession>
<evidence type="ECO:0000313" key="13">
    <source>
        <dbReference type="Proteomes" id="UP000789405"/>
    </source>
</evidence>
<evidence type="ECO:0000256" key="9">
    <source>
        <dbReference type="ARBA" id="ARBA00033309"/>
    </source>
</evidence>
<gene>
    <name evidence="12" type="ORF">DERYTH_LOCUS4469</name>
</gene>
<evidence type="ECO:0000256" key="4">
    <source>
        <dbReference type="ARBA" id="ARBA00022603"/>
    </source>
</evidence>
<dbReference type="OrthoDB" id="1925287at2759"/>
<keyword evidence="5" id="KW-0808">Transferase</keyword>
<dbReference type="Gene3D" id="3.40.50.150">
    <property type="entry name" value="Vaccinia Virus protein VP39"/>
    <property type="match status" value="1"/>
</dbReference>
<comment type="caution">
    <text evidence="12">The sequence shown here is derived from an EMBL/GenBank/DDBJ whole genome shotgun (WGS) entry which is preliminary data.</text>
</comment>
<dbReference type="Proteomes" id="UP000789405">
    <property type="component" value="Unassembled WGS sequence"/>
</dbReference>
<sequence length="190" mass="21628">RTIAPNGHLYTFEYHEERAKAAKQDFEKHGLSDLITTECRDVYKDGFGITDLVHAAAFKQKRIGKICCFSPCIEQVQRACASLNEHGFVEIKMFECLIRNQEVHTIPIYTVKDAVSKIKVQQDKKRKRNEEEASNSKAVKSPKIKQDPPNLYVAKTPTEAKGHTSYLTFATFLPVLDDEIEIIDKANELN</sequence>
<evidence type="ECO:0000259" key="11">
    <source>
        <dbReference type="Pfam" id="PF08704"/>
    </source>
</evidence>
<dbReference type="PROSITE" id="PS51620">
    <property type="entry name" value="SAM_TRM61"/>
    <property type="match status" value="1"/>
</dbReference>
<evidence type="ECO:0000256" key="1">
    <source>
        <dbReference type="ARBA" id="ARBA00004123"/>
    </source>
</evidence>
<dbReference type="InterPro" id="IPR014816">
    <property type="entry name" value="tRNA_MeTrfase_Gcd14"/>
</dbReference>
<keyword evidence="6" id="KW-0949">S-adenosyl-L-methionine</keyword>
<dbReference type="GO" id="GO:0031515">
    <property type="term" value="C:tRNA (m1A) methyltransferase complex"/>
    <property type="evidence" value="ECO:0007669"/>
    <property type="project" value="InterPro"/>
</dbReference>